<gene>
    <name evidence="2" type="ORF">CB5_LOCUS15175</name>
</gene>
<dbReference type="EMBL" id="LR862149">
    <property type="protein sequence ID" value="CAD1831964.1"/>
    <property type="molecule type" value="Genomic_DNA"/>
</dbReference>
<feature type="compositionally biased region" description="Pro residues" evidence="1">
    <location>
        <begin position="169"/>
        <end position="181"/>
    </location>
</feature>
<name>A0A6V7PM99_ANACO</name>
<feature type="compositionally biased region" description="Pro residues" evidence="1">
    <location>
        <begin position="123"/>
        <end position="161"/>
    </location>
</feature>
<accession>A0A6V7PM99</accession>
<organism evidence="2">
    <name type="scientific">Ananas comosus var. bracteatus</name>
    <name type="common">red pineapple</name>
    <dbReference type="NCBI Taxonomy" id="296719"/>
    <lineage>
        <taxon>Eukaryota</taxon>
        <taxon>Viridiplantae</taxon>
        <taxon>Streptophyta</taxon>
        <taxon>Embryophyta</taxon>
        <taxon>Tracheophyta</taxon>
        <taxon>Spermatophyta</taxon>
        <taxon>Magnoliopsida</taxon>
        <taxon>Liliopsida</taxon>
        <taxon>Poales</taxon>
        <taxon>Bromeliaceae</taxon>
        <taxon>Bromelioideae</taxon>
        <taxon>Ananas</taxon>
    </lineage>
</organism>
<dbReference type="PANTHER" id="PTHR47370:SF6">
    <property type="entry name" value="N-ACETYLTRANSFERASE HLS1-RELATED"/>
    <property type="match status" value="1"/>
</dbReference>
<reference evidence="2" key="1">
    <citation type="submission" date="2020-07" db="EMBL/GenBank/DDBJ databases">
        <authorList>
            <person name="Lin J."/>
        </authorList>
    </citation>
    <scope>NUCLEOTIDE SEQUENCE</scope>
</reference>
<protein>
    <submittedName>
        <fullName evidence="2">Uncharacterized protein</fullName>
    </submittedName>
</protein>
<sequence>MIRVREIDMERDLVAVEELEKRVEVGSLIVDELGDPMFRIRHAPDHIMLVAEYGESKDIVGVVRACVKMVTRGRPPTSSKPAYVKVAYILGLRYSTSRRGAPAGGRLHLHVDHRRERRLPRPIHQPPPLLLPLPPPPHPRPSRPLPQPTPPLPPPHPPPLPNLRRRSLRPPPSPLLRRAPPPRLPSLLSHHLTLGSFLAISSSSSSFALLSVFDSTRAIRLRIAKTPSLLLRTSMAILRALDTCMPWARIPSIRDVFKPFGIYILFGLCMSGSDGPSLLHSLCRFAHNLAMRNPACAFVVADVGSRDPARTAVPHWRCFSSDQDVLCVKCLRGNTNIDDDDDDDDWIASPPPSDKMIFVDPREL</sequence>
<dbReference type="InterPro" id="IPR052810">
    <property type="entry name" value="Plant_NAT"/>
</dbReference>
<evidence type="ECO:0000256" key="1">
    <source>
        <dbReference type="SAM" id="MobiDB-lite"/>
    </source>
</evidence>
<evidence type="ECO:0000313" key="2">
    <source>
        <dbReference type="EMBL" id="CAD1831964.1"/>
    </source>
</evidence>
<dbReference type="AlphaFoldDB" id="A0A6V7PM99"/>
<dbReference type="PANTHER" id="PTHR47370">
    <property type="entry name" value="ACYL-COA N-ACYLTRANSFERASES (NAT) SUPERFAMILY PROTEIN"/>
    <property type="match status" value="1"/>
</dbReference>
<proteinExistence type="predicted"/>
<feature type="region of interest" description="Disordered" evidence="1">
    <location>
        <begin position="100"/>
        <end position="181"/>
    </location>
</feature>